<feature type="transmembrane region" description="Helical" evidence="1">
    <location>
        <begin position="38"/>
        <end position="56"/>
    </location>
</feature>
<keyword evidence="3" id="KW-1185">Reference proteome</keyword>
<sequence>MLIILILFIIALLLISVLTFKLLYIIKHSNFKKTISFLEKYIIIILSLLIFIYSAYTIYSISNTDYFVFIYIANAVISTIYFIIIFSSSKKLLKNLKNEIIFDDQNAVEIRKIGTNFLYLAITEIVTGLLLNIVLFMSRYTDTFSIQTNLTIFIYITIGVILLIIDFILKKAIEIDRENKLTIW</sequence>
<gene>
    <name evidence="2" type="ORF">NCTC10138_00931</name>
</gene>
<organism evidence="2 3">
    <name type="scientific">Haploplasma axanthum</name>
    <name type="common">Acholeplasma axanthum</name>
    <dbReference type="NCBI Taxonomy" id="29552"/>
    <lineage>
        <taxon>Bacteria</taxon>
        <taxon>Bacillati</taxon>
        <taxon>Mycoplasmatota</taxon>
        <taxon>Mollicutes</taxon>
        <taxon>Acholeplasmatales</taxon>
        <taxon>Acholeplasmataceae</taxon>
        <taxon>Haploplasma</taxon>
    </lineage>
</organism>
<name>A0A449BDP5_HAPAX</name>
<evidence type="ECO:0000256" key="1">
    <source>
        <dbReference type="SAM" id="Phobius"/>
    </source>
</evidence>
<feature type="transmembrane region" description="Helical" evidence="1">
    <location>
        <begin position="150"/>
        <end position="169"/>
    </location>
</feature>
<feature type="transmembrane region" description="Helical" evidence="1">
    <location>
        <begin position="68"/>
        <end position="87"/>
    </location>
</feature>
<evidence type="ECO:0000313" key="2">
    <source>
        <dbReference type="EMBL" id="VEU80555.1"/>
    </source>
</evidence>
<dbReference type="KEGG" id="aaxa:NCTC10138_00931"/>
<protein>
    <submittedName>
        <fullName evidence="2">Protein of uncharacterized function (DUF2975)</fullName>
    </submittedName>
</protein>
<accession>A0A449BDP5</accession>
<feature type="transmembrane region" description="Helical" evidence="1">
    <location>
        <begin position="6"/>
        <end position="26"/>
    </location>
</feature>
<dbReference type="InterPro" id="IPR021354">
    <property type="entry name" value="DUF2975"/>
</dbReference>
<reference evidence="2 3" key="1">
    <citation type="submission" date="2019-01" db="EMBL/GenBank/DDBJ databases">
        <authorList>
            <consortium name="Pathogen Informatics"/>
        </authorList>
    </citation>
    <scope>NUCLEOTIDE SEQUENCE [LARGE SCALE GENOMIC DNA]</scope>
    <source>
        <strain evidence="2 3">NCTC10138</strain>
    </source>
</reference>
<keyword evidence="1" id="KW-0812">Transmembrane</keyword>
<dbReference type="AlphaFoldDB" id="A0A449BDP5"/>
<feature type="transmembrane region" description="Helical" evidence="1">
    <location>
        <begin position="117"/>
        <end position="138"/>
    </location>
</feature>
<keyword evidence="1" id="KW-0472">Membrane</keyword>
<proteinExistence type="predicted"/>
<keyword evidence="1" id="KW-1133">Transmembrane helix</keyword>
<evidence type="ECO:0000313" key="3">
    <source>
        <dbReference type="Proteomes" id="UP000289841"/>
    </source>
</evidence>
<dbReference type="Proteomes" id="UP000289841">
    <property type="component" value="Chromosome"/>
</dbReference>
<dbReference type="EMBL" id="LR215048">
    <property type="protein sequence ID" value="VEU80555.1"/>
    <property type="molecule type" value="Genomic_DNA"/>
</dbReference>
<dbReference type="Pfam" id="PF11188">
    <property type="entry name" value="DUF2975"/>
    <property type="match status" value="1"/>
</dbReference>
<dbReference type="STRING" id="1278311.GCA_000428705_00545"/>